<dbReference type="Pfam" id="PF13098">
    <property type="entry name" value="Thioredoxin_2"/>
    <property type="match status" value="1"/>
</dbReference>
<evidence type="ECO:0000259" key="3">
    <source>
        <dbReference type="Pfam" id="PF13098"/>
    </source>
</evidence>
<evidence type="ECO:0000256" key="1">
    <source>
        <dbReference type="ARBA" id="ARBA00007787"/>
    </source>
</evidence>
<organism evidence="4 5">
    <name type="scientific">Pyrococcus horikoshii</name>
    <dbReference type="NCBI Taxonomy" id="53953"/>
    <lineage>
        <taxon>Archaea</taxon>
        <taxon>Methanobacteriati</taxon>
        <taxon>Methanobacteriota</taxon>
        <taxon>Thermococci</taxon>
        <taxon>Thermococcales</taxon>
        <taxon>Thermococcaceae</taxon>
        <taxon>Pyrococcus</taxon>
    </lineage>
</organism>
<reference evidence="4" key="1">
    <citation type="journal article" date="2020" name="bioRxiv">
        <title>A rank-normalized archaeal taxonomy based on genome phylogeny resolves widespread incomplete and uneven classifications.</title>
        <authorList>
            <person name="Rinke C."/>
            <person name="Chuvochina M."/>
            <person name="Mussig A.J."/>
            <person name="Chaumeil P.-A."/>
            <person name="Waite D.W."/>
            <person name="Whitman W.B."/>
            <person name="Parks D.H."/>
            <person name="Hugenholtz P."/>
        </authorList>
    </citation>
    <scope>NUCLEOTIDE SEQUENCE</scope>
    <source>
        <strain evidence="4">UBA8834</strain>
    </source>
</reference>
<dbReference type="AlphaFoldDB" id="A0A832TAN5"/>
<dbReference type="InterPro" id="IPR036249">
    <property type="entry name" value="Thioredoxin-like_sf"/>
</dbReference>
<protein>
    <submittedName>
        <fullName evidence="4">Glutaredoxin</fullName>
    </submittedName>
</protein>
<sequence>MKRDLALLLILVLAASFLGCISSQTQTQTSQEKWLEGLKKSEFHFYIFGLNTCPHCQRMKKLLPEYFGNSSLTFYEIREDKKAYNTYMKFVKTLGITGVPLIGIFYKDNLYAVVEGEIDPKVIPQLVKEAMKNNGVILIISQGQFLVPKNESKGLELIGNMTTWFKLNGH</sequence>
<name>A0A832TAN5_PYRHR</name>
<keyword evidence="2" id="KW-0813">Transport</keyword>
<dbReference type="PROSITE" id="PS51257">
    <property type="entry name" value="PROKAR_LIPOPROTEIN"/>
    <property type="match status" value="1"/>
</dbReference>
<dbReference type="EMBL" id="DUJN01000008">
    <property type="protein sequence ID" value="HII61829.1"/>
    <property type="molecule type" value="Genomic_DNA"/>
</dbReference>
<evidence type="ECO:0000313" key="5">
    <source>
        <dbReference type="Proteomes" id="UP000617544"/>
    </source>
</evidence>
<evidence type="ECO:0000256" key="2">
    <source>
        <dbReference type="ARBA" id="ARBA00022982"/>
    </source>
</evidence>
<feature type="domain" description="Thioredoxin-like fold" evidence="3">
    <location>
        <begin position="44"/>
        <end position="123"/>
    </location>
</feature>
<dbReference type="InterPro" id="IPR012336">
    <property type="entry name" value="Thioredoxin-like_fold"/>
</dbReference>
<dbReference type="RefSeq" id="WP_010885214.1">
    <property type="nucleotide sequence ID" value="NZ_DUJN01000008.1"/>
</dbReference>
<comment type="similarity">
    <text evidence="1">Belongs to the glutaredoxin family.</text>
</comment>
<dbReference type="SUPFAM" id="SSF52833">
    <property type="entry name" value="Thioredoxin-like"/>
    <property type="match status" value="1"/>
</dbReference>
<proteinExistence type="inferred from homology"/>
<keyword evidence="2" id="KW-0249">Electron transport</keyword>
<dbReference type="GeneID" id="1443449"/>
<gene>
    <name evidence="4" type="ORF">HA331_08870</name>
</gene>
<dbReference type="Gene3D" id="3.40.30.10">
    <property type="entry name" value="Glutaredoxin"/>
    <property type="match status" value="1"/>
</dbReference>
<comment type="caution">
    <text evidence="4">The sequence shown here is derived from an EMBL/GenBank/DDBJ whole genome shotgun (WGS) entry which is preliminary data.</text>
</comment>
<accession>A0A832TAN5</accession>
<dbReference type="OMA" id="HFYMYGM"/>
<dbReference type="Proteomes" id="UP000617544">
    <property type="component" value="Unassembled WGS sequence"/>
</dbReference>
<evidence type="ECO:0000313" key="4">
    <source>
        <dbReference type="EMBL" id="HII61829.1"/>
    </source>
</evidence>